<dbReference type="Proteomes" id="UP000489600">
    <property type="component" value="Unassembled WGS sequence"/>
</dbReference>
<evidence type="ECO:0000313" key="2">
    <source>
        <dbReference type="EMBL" id="VVB09011.1"/>
    </source>
</evidence>
<dbReference type="PANTHER" id="PTHR37210:SF2">
    <property type="entry name" value="PROTEIN CHLOROPLAST VESICULATION"/>
    <property type="match status" value="1"/>
</dbReference>
<sequence length="153" mass="16350">MAGRISCGLNLPLLDTNSAQSSSPLLKTRSQISWKRTEDETEPRKNKRSPLVLGVAATIVIGAVHITDVATVEAAVVESTVKEVAAGSVPPRRWSDKRACPPWLQNSLETIVPENLPRPSGHRRLELAGLAKGDAPPIGAVVTRVNRAACFSV</sequence>
<dbReference type="InterPro" id="IPR053350">
    <property type="entry name" value="CV_Inducer"/>
</dbReference>
<dbReference type="EMBL" id="CABITT030000006">
    <property type="protein sequence ID" value="VVB09011.1"/>
    <property type="molecule type" value="Genomic_DNA"/>
</dbReference>
<feature type="compositionally biased region" description="Polar residues" evidence="1">
    <location>
        <begin position="20"/>
        <end position="34"/>
    </location>
</feature>
<evidence type="ECO:0000313" key="3">
    <source>
        <dbReference type="Proteomes" id="UP000489600"/>
    </source>
</evidence>
<feature type="region of interest" description="Disordered" evidence="1">
    <location>
        <begin position="20"/>
        <end position="48"/>
    </location>
</feature>
<dbReference type="AlphaFoldDB" id="A0A565C5S7"/>
<organism evidence="2 3">
    <name type="scientific">Arabis nemorensis</name>
    <dbReference type="NCBI Taxonomy" id="586526"/>
    <lineage>
        <taxon>Eukaryota</taxon>
        <taxon>Viridiplantae</taxon>
        <taxon>Streptophyta</taxon>
        <taxon>Embryophyta</taxon>
        <taxon>Tracheophyta</taxon>
        <taxon>Spermatophyta</taxon>
        <taxon>Magnoliopsida</taxon>
        <taxon>eudicotyledons</taxon>
        <taxon>Gunneridae</taxon>
        <taxon>Pentapetalae</taxon>
        <taxon>rosids</taxon>
        <taxon>malvids</taxon>
        <taxon>Brassicales</taxon>
        <taxon>Brassicaceae</taxon>
        <taxon>Arabideae</taxon>
        <taxon>Arabis</taxon>
    </lineage>
</organism>
<dbReference type="OrthoDB" id="1892100at2759"/>
<name>A0A565C5S7_9BRAS</name>
<reference evidence="2" key="1">
    <citation type="submission" date="2019-07" db="EMBL/GenBank/DDBJ databases">
        <authorList>
            <person name="Dittberner H."/>
        </authorList>
    </citation>
    <scope>NUCLEOTIDE SEQUENCE [LARGE SCALE GENOMIC DNA]</scope>
</reference>
<feature type="compositionally biased region" description="Basic and acidic residues" evidence="1">
    <location>
        <begin position="35"/>
        <end position="44"/>
    </location>
</feature>
<evidence type="ECO:0000256" key="1">
    <source>
        <dbReference type="SAM" id="MobiDB-lite"/>
    </source>
</evidence>
<protein>
    <submittedName>
        <fullName evidence="2">Uncharacterized protein</fullName>
    </submittedName>
</protein>
<dbReference type="PANTHER" id="PTHR37210">
    <property type="entry name" value="EXPRESSED PROTEIN"/>
    <property type="match status" value="1"/>
</dbReference>
<accession>A0A565C5S7</accession>
<keyword evidence="3" id="KW-1185">Reference proteome</keyword>
<gene>
    <name evidence="2" type="ORF">ANE_LOCUS19455</name>
</gene>
<comment type="caution">
    <text evidence="2">The sequence shown here is derived from an EMBL/GenBank/DDBJ whole genome shotgun (WGS) entry which is preliminary data.</text>
</comment>
<proteinExistence type="predicted"/>